<evidence type="ECO:0000313" key="3">
    <source>
        <dbReference type="Proteomes" id="UP001172911"/>
    </source>
</evidence>
<keyword evidence="1" id="KW-0472">Membrane</keyword>
<feature type="transmembrane region" description="Helical" evidence="1">
    <location>
        <begin position="148"/>
        <end position="167"/>
    </location>
</feature>
<gene>
    <name evidence="2" type="primary">spoIIM</name>
    <name evidence="2" type="ORF">P6N53_04230</name>
</gene>
<sequence>MSGVTKLRGRFKSLFKSSLREGWPMYILALVTMLAGVFFGNWGAGTLDISQATQLSTYLDMFVSEAGFIAIDHPQLVRTTITNNLTFVGIIYLLGLTVIGAPVILALLFIRGFSLGFTVGFLANERAGDGVIIAIASVLPQNLLFLPAIYLAGVASLSFSCLLIGRLRNSRLPVLPGLLGYHFIIIIVSCIAAAAGLVEAFLTPELIKTTVNLLIK</sequence>
<comment type="caution">
    <text evidence="2">The sequence shown here is derived from an EMBL/GenBank/DDBJ whole genome shotgun (WGS) entry which is preliminary data.</text>
</comment>
<evidence type="ECO:0000313" key="2">
    <source>
        <dbReference type="EMBL" id="MDO7786427.1"/>
    </source>
</evidence>
<dbReference type="NCBIfam" id="TIGR02831">
    <property type="entry name" value="spo_II_M"/>
    <property type="match status" value="1"/>
</dbReference>
<dbReference type="InterPro" id="IPR014196">
    <property type="entry name" value="SpoIIM"/>
</dbReference>
<keyword evidence="1" id="KW-0812">Transmembrane</keyword>
<dbReference type="Pfam" id="PF01944">
    <property type="entry name" value="SpoIIM"/>
    <property type="match status" value="1"/>
</dbReference>
<dbReference type="AlphaFoldDB" id="A0AAW7ZAS1"/>
<dbReference type="InterPro" id="IPR002798">
    <property type="entry name" value="SpoIIM-like"/>
</dbReference>
<reference evidence="2" key="1">
    <citation type="journal article" date="2023" name="J. Hazard. Mater.">
        <title>Anaerobic biodegradation of pyrene and benzo[a]pyrene by a new sulfate-reducing Desulforamulus aquiferis strain DSA.</title>
        <authorList>
            <person name="Zhang Z."/>
            <person name="Sun J."/>
            <person name="Gong X."/>
            <person name="Wang C."/>
            <person name="Wang H."/>
        </authorList>
    </citation>
    <scope>NUCLEOTIDE SEQUENCE</scope>
    <source>
        <strain evidence="2">DSA</strain>
    </source>
</reference>
<proteinExistence type="predicted"/>
<reference evidence="2" key="2">
    <citation type="submission" date="2023-03" db="EMBL/GenBank/DDBJ databases">
        <authorList>
            <person name="Zhang Z."/>
        </authorList>
    </citation>
    <scope>NUCLEOTIDE SEQUENCE</scope>
    <source>
        <strain evidence="2">DSA</strain>
    </source>
</reference>
<dbReference type="Proteomes" id="UP001172911">
    <property type="component" value="Unassembled WGS sequence"/>
</dbReference>
<dbReference type="RefSeq" id="WP_304541447.1">
    <property type="nucleotide sequence ID" value="NZ_JARPTC010000005.1"/>
</dbReference>
<feature type="transmembrane region" description="Helical" evidence="1">
    <location>
        <begin position="21"/>
        <end position="43"/>
    </location>
</feature>
<evidence type="ECO:0000256" key="1">
    <source>
        <dbReference type="SAM" id="Phobius"/>
    </source>
</evidence>
<accession>A0AAW7ZAS1</accession>
<organism evidence="2 3">
    <name type="scientific">Desulforamulus aquiferis</name>
    <dbReference type="NCBI Taxonomy" id="1397668"/>
    <lineage>
        <taxon>Bacteria</taxon>
        <taxon>Bacillati</taxon>
        <taxon>Bacillota</taxon>
        <taxon>Clostridia</taxon>
        <taxon>Eubacteriales</taxon>
        <taxon>Peptococcaceae</taxon>
        <taxon>Desulforamulus</taxon>
    </lineage>
</organism>
<dbReference type="EMBL" id="JARPTC010000005">
    <property type="protein sequence ID" value="MDO7786427.1"/>
    <property type="molecule type" value="Genomic_DNA"/>
</dbReference>
<keyword evidence="1" id="KW-1133">Transmembrane helix</keyword>
<name>A0AAW7ZAS1_9FIRM</name>
<feature type="transmembrane region" description="Helical" evidence="1">
    <location>
        <begin position="85"/>
        <end position="110"/>
    </location>
</feature>
<dbReference type="PIRSF" id="PIRSF038973">
    <property type="entry name" value="SpoIIM"/>
    <property type="match status" value="1"/>
</dbReference>
<keyword evidence="3" id="KW-1185">Reference proteome</keyword>
<protein>
    <submittedName>
        <fullName evidence="2">Stage II sporulation protein M</fullName>
    </submittedName>
</protein>
<feature type="transmembrane region" description="Helical" evidence="1">
    <location>
        <begin position="179"/>
        <end position="202"/>
    </location>
</feature>